<dbReference type="SUPFAM" id="SSF54211">
    <property type="entry name" value="Ribosomal protein S5 domain 2-like"/>
    <property type="match status" value="1"/>
</dbReference>
<dbReference type="NCBIfam" id="NF009381">
    <property type="entry name" value="PRK12740.1-5"/>
    <property type="match status" value="1"/>
</dbReference>
<organism evidence="6 7">
    <name type="scientific">Flavobacterium celericrescens</name>
    <dbReference type="NCBI Taxonomy" id="2709780"/>
    <lineage>
        <taxon>Bacteria</taxon>
        <taxon>Pseudomonadati</taxon>
        <taxon>Bacteroidota</taxon>
        <taxon>Flavobacteriia</taxon>
        <taxon>Flavobacteriales</taxon>
        <taxon>Flavobacteriaceae</taxon>
        <taxon>Flavobacterium</taxon>
    </lineage>
</organism>
<dbReference type="PANTHER" id="PTHR43261">
    <property type="entry name" value="TRANSLATION ELONGATION FACTOR G-RELATED"/>
    <property type="match status" value="1"/>
</dbReference>
<dbReference type="CDD" id="cd04170">
    <property type="entry name" value="EF-G_bact"/>
    <property type="match status" value="1"/>
</dbReference>
<dbReference type="GO" id="GO:0003746">
    <property type="term" value="F:translation elongation factor activity"/>
    <property type="evidence" value="ECO:0007669"/>
    <property type="project" value="UniProtKB-KW"/>
</dbReference>
<evidence type="ECO:0000313" key="6">
    <source>
        <dbReference type="EMBL" id="NHM03474.1"/>
    </source>
</evidence>
<dbReference type="InterPro" id="IPR005225">
    <property type="entry name" value="Small_GTP-bd"/>
</dbReference>
<dbReference type="RefSeq" id="WP_166235482.1">
    <property type="nucleotide sequence ID" value="NZ_JAAJBV010000001.1"/>
</dbReference>
<dbReference type="SUPFAM" id="SSF54980">
    <property type="entry name" value="EF-G C-terminal domain-like"/>
    <property type="match status" value="2"/>
</dbReference>
<keyword evidence="3" id="KW-0547">Nucleotide-binding</keyword>
<protein>
    <recommendedName>
        <fullName evidence="2">Elongation factor G</fullName>
    </recommendedName>
    <alternativeName>
        <fullName evidence="1">Tetracycline resistance protein TetQ</fullName>
    </alternativeName>
</protein>
<name>A0ABX0I8G5_9FLAO</name>
<keyword evidence="4" id="KW-0342">GTP-binding</keyword>
<evidence type="ECO:0000256" key="1">
    <source>
        <dbReference type="ARBA" id="ARBA00013902"/>
    </source>
</evidence>
<dbReference type="SUPFAM" id="SSF50447">
    <property type="entry name" value="Translation proteins"/>
    <property type="match status" value="1"/>
</dbReference>
<dbReference type="PRINTS" id="PR00315">
    <property type="entry name" value="ELONGATNFCT"/>
</dbReference>
<keyword evidence="6" id="KW-0251">Elongation factor</keyword>
<dbReference type="InterPro" id="IPR020568">
    <property type="entry name" value="Ribosomal_Su5_D2-typ_SF"/>
</dbReference>
<dbReference type="NCBIfam" id="TIGR00231">
    <property type="entry name" value="small_GTP"/>
    <property type="match status" value="1"/>
</dbReference>
<feature type="domain" description="Tr-type G" evidence="5">
    <location>
        <begin position="6"/>
        <end position="279"/>
    </location>
</feature>
<dbReference type="Pfam" id="PF14492">
    <property type="entry name" value="EFG_III"/>
    <property type="match status" value="1"/>
</dbReference>
<comment type="caution">
    <text evidence="6">The sequence shown here is derived from an EMBL/GenBank/DDBJ whole genome shotgun (WGS) entry which is preliminary data.</text>
</comment>
<dbReference type="Gene3D" id="2.40.30.10">
    <property type="entry name" value="Translation factors"/>
    <property type="match status" value="1"/>
</dbReference>
<dbReference type="Pfam" id="PF00679">
    <property type="entry name" value="EFG_C"/>
    <property type="match status" value="1"/>
</dbReference>
<dbReference type="SMART" id="SM00838">
    <property type="entry name" value="EFG_C"/>
    <property type="match status" value="1"/>
</dbReference>
<dbReference type="InterPro" id="IPR000640">
    <property type="entry name" value="EFG_V-like"/>
</dbReference>
<keyword evidence="7" id="KW-1185">Reference proteome</keyword>
<dbReference type="InterPro" id="IPR047872">
    <property type="entry name" value="EFG_IV"/>
</dbReference>
<dbReference type="CDD" id="cd03713">
    <property type="entry name" value="EFG_mtEFG_C"/>
    <property type="match status" value="1"/>
</dbReference>
<dbReference type="InterPro" id="IPR005517">
    <property type="entry name" value="Transl_elong_EFG/EF2_IV"/>
</dbReference>
<keyword evidence="6" id="KW-0648">Protein biosynthesis</keyword>
<dbReference type="SMART" id="SM00889">
    <property type="entry name" value="EFG_IV"/>
    <property type="match status" value="1"/>
</dbReference>
<dbReference type="EMBL" id="JAAJBV010000001">
    <property type="protein sequence ID" value="NHM03474.1"/>
    <property type="molecule type" value="Genomic_DNA"/>
</dbReference>
<reference evidence="6 7" key="1">
    <citation type="submission" date="2020-02" db="EMBL/GenBank/DDBJ databases">
        <authorList>
            <person name="Chen W.-M."/>
        </authorList>
    </citation>
    <scope>NUCLEOTIDE SEQUENCE [LARGE SCALE GENOMIC DNA]</scope>
    <source>
        <strain evidence="6 7">TWA-26</strain>
    </source>
</reference>
<proteinExistence type="predicted"/>
<dbReference type="CDD" id="cd01434">
    <property type="entry name" value="EFG_mtEFG1_IV"/>
    <property type="match status" value="1"/>
</dbReference>
<dbReference type="InterPro" id="IPR035647">
    <property type="entry name" value="EFG_III/V"/>
</dbReference>
<dbReference type="Pfam" id="PF00009">
    <property type="entry name" value="GTP_EFTU"/>
    <property type="match status" value="1"/>
</dbReference>
<dbReference type="InterPro" id="IPR014721">
    <property type="entry name" value="Ribsml_uS5_D2-typ_fold_subgr"/>
</dbReference>
<evidence type="ECO:0000256" key="4">
    <source>
        <dbReference type="ARBA" id="ARBA00023134"/>
    </source>
</evidence>
<dbReference type="InterPro" id="IPR053905">
    <property type="entry name" value="EF-G-like_DII"/>
</dbReference>
<dbReference type="SUPFAM" id="SSF52540">
    <property type="entry name" value="P-loop containing nucleoside triphosphate hydrolases"/>
    <property type="match status" value="1"/>
</dbReference>
<dbReference type="InterPro" id="IPR041095">
    <property type="entry name" value="EFG_II"/>
</dbReference>
<dbReference type="Gene3D" id="3.30.230.10">
    <property type="match status" value="1"/>
</dbReference>
<dbReference type="InterPro" id="IPR009000">
    <property type="entry name" value="Transl_B-barrel_sf"/>
</dbReference>
<dbReference type="Gene3D" id="3.30.70.240">
    <property type="match status" value="1"/>
</dbReference>
<dbReference type="InterPro" id="IPR035649">
    <property type="entry name" value="EFG_V"/>
</dbReference>
<dbReference type="InterPro" id="IPR000795">
    <property type="entry name" value="T_Tr_GTP-bd_dom"/>
</dbReference>
<dbReference type="Gene3D" id="3.40.50.300">
    <property type="entry name" value="P-loop containing nucleotide triphosphate hydrolases"/>
    <property type="match status" value="1"/>
</dbReference>
<dbReference type="Gene3D" id="3.30.70.870">
    <property type="entry name" value="Elongation Factor G (Translational Gtpase), domain 3"/>
    <property type="match status" value="1"/>
</dbReference>
<dbReference type="PROSITE" id="PS51722">
    <property type="entry name" value="G_TR_2"/>
    <property type="match status" value="1"/>
</dbReference>
<gene>
    <name evidence="6" type="ORF">G4L40_02015</name>
</gene>
<evidence type="ECO:0000256" key="3">
    <source>
        <dbReference type="ARBA" id="ARBA00022741"/>
    </source>
</evidence>
<dbReference type="Pfam" id="PF03764">
    <property type="entry name" value="EFG_IV"/>
    <property type="match status" value="2"/>
</dbReference>
<dbReference type="Pfam" id="PF22042">
    <property type="entry name" value="EF-G_D2"/>
    <property type="match status" value="1"/>
</dbReference>
<evidence type="ECO:0000256" key="2">
    <source>
        <dbReference type="ARBA" id="ARBA00017872"/>
    </source>
</evidence>
<dbReference type="PANTHER" id="PTHR43261:SF6">
    <property type="entry name" value="ELONGATION FACTOR G-LIKE PROTEIN"/>
    <property type="match status" value="1"/>
</dbReference>
<evidence type="ECO:0000259" key="5">
    <source>
        <dbReference type="PROSITE" id="PS51722"/>
    </source>
</evidence>
<accession>A0ABX0I8G5</accession>
<dbReference type="Proteomes" id="UP000761423">
    <property type="component" value="Unassembled WGS sequence"/>
</dbReference>
<dbReference type="InterPro" id="IPR027417">
    <property type="entry name" value="P-loop_NTPase"/>
</dbReference>
<evidence type="ECO:0000313" key="7">
    <source>
        <dbReference type="Proteomes" id="UP000761423"/>
    </source>
</evidence>
<sequence length="707" mass="79025">MSIATKDIRNVVFLGHSGSGKTTFIETMLFESGIIPRRGSVEAHNTISDFTDLEHERENTLYSHLMHAKWHNNKINIIDTPGFDDFIGEVVSSLKVSDTALILLNAASGVEVGTEIVWEYVQNYQTPTLFVINQMDHPKADYDTTLEQAKNRFGSKVIPIQYPYNSGEKFNSIIDVLRMTMYVFPENGGKPEKMSIPTAELEKANALHNALVEAAAENEEGLMEKYFEKGNLDEEDLAKGLTIALAHQQIFPVFCASGLKDMGSGRIMGFIDDIAPSPADRPAKKLENGAELKCDASDKTTVFIYKTLSEPQVGMVSYFKVLSGELNAGDELVNADNGEIERLTQIFVTEGKQRTAVEKLVAGDLGATVRLKFGHSNNTLNTKGVDRKIRKMQFPDSRIRKAVSTANLADMEKMIKALHQIQEEDLTLKVEQSAELKQTIIQGQGQLHLDLIKHRIENENNIEIVFEEPKVPYRETITSAAKAEYRHKKQSGGAGQFGEVHITIEPYFEDMPEPHGVNVRHKEIEELSWGGKFAFYWCIVGGAIDNRYATAIKKGIMQEMTEGPLTGSNCQNIRVCIYDGKMHAVDSNDISFQLAASHAFRLAFNEAKPQLLEPYYHLEVLCEDHHTGDVMGDLQTRRAIIQGMDTDGHYQKIIAEVPLAELKDYGSTLRSLTQGKAKFKLHFANYQLVPTHVQAELVKNKTVLAEV</sequence>